<proteinExistence type="predicted"/>
<sequence length="106" mass="11726">MHKILPYSSCKSLPTQDAAAAGDVEQFRQEIKQCFEGVDSSKAACREKAASCEPFSHCYGEGPVPTEPRLATWYHTIKHIRRETSTVGRSTMRRMFECMGAPAAAS</sequence>
<dbReference type="WBParaSite" id="nRc.2.0.1.t20108-RA">
    <property type="protein sequence ID" value="nRc.2.0.1.t20108-RA"/>
    <property type="gene ID" value="nRc.2.0.1.g20108"/>
</dbReference>
<organism evidence="1 2">
    <name type="scientific">Romanomermis culicivorax</name>
    <name type="common">Nematode worm</name>
    <dbReference type="NCBI Taxonomy" id="13658"/>
    <lineage>
        <taxon>Eukaryota</taxon>
        <taxon>Metazoa</taxon>
        <taxon>Ecdysozoa</taxon>
        <taxon>Nematoda</taxon>
        <taxon>Enoplea</taxon>
        <taxon>Dorylaimia</taxon>
        <taxon>Mermithida</taxon>
        <taxon>Mermithoidea</taxon>
        <taxon>Mermithidae</taxon>
        <taxon>Romanomermis</taxon>
    </lineage>
</organism>
<dbReference type="AlphaFoldDB" id="A0A915J2K5"/>
<evidence type="ECO:0000313" key="1">
    <source>
        <dbReference type="Proteomes" id="UP000887565"/>
    </source>
</evidence>
<name>A0A915J2K5_ROMCU</name>
<protein>
    <submittedName>
        <fullName evidence="2">Uncharacterized protein</fullName>
    </submittedName>
</protein>
<reference evidence="2" key="1">
    <citation type="submission" date="2022-11" db="UniProtKB">
        <authorList>
            <consortium name="WormBaseParasite"/>
        </authorList>
    </citation>
    <scope>IDENTIFICATION</scope>
</reference>
<dbReference type="Proteomes" id="UP000887565">
    <property type="component" value="Unplaced"/>
</dbReference>
<evidence type="ECO:0000313" key="2">
    <source>
        <dbReference type="WBParaSite" id="nRc.2.0.1.t20108-RA"/>
    </source>
</evidence>
<keyword evidence="1" id="KW-1185">Reference proteome</keyword>
<accession>A0A915J2K5</accession>